<comment type="caution">
    <text evidence="10">The sequence shown here is derived from an EMBL/GenBank/DDBJ whole genome shotgun (WGS) entry which is preliminary data.</text>
</comment>
<evidence type="ECO:0000256" key="4">
    <source>
        <dbReference type="ARBA" id="ARBA00022692"/>
    </source>
</evidence>
<reference evidence="11" key="1">
    <citation type="submission" date="2015-02" db="EMBL/GenBank/DDBJ databases">
        <authorList>
            <person name="Ju K.-S."/>
            <person name="Doroghazi J.R."/>
            <person name="Metcalf W."/>
        </authorList>
    </citation>
    <scope>NUCLEOTIDE SEQUENCE [LARGE SCALE GENOMIC DNA]</scope>
    <source>
        <strain evidence="11">NRRL B-16380</strain>
    </source>
</reference>
<dbReference type="Pfam" id="PF07690">
    <property type="entry name" value="MFS_1"/>
    <property type="match status" value="1"/>
</dbReference>
<dbReference type="InterPro" id="IPR011701">
    <property type="entry name" value="MFS"/>
</dbReference>
<dbReference type="NCBIfam" id="TIGR00711">
    <property type="entry name" value="efflux_EmrB"/>
    <property type="match status" value="1"/>
</dbReference>
<keyword evidence="6 8" id="KW-0472">Membrane</keyword>
<dbReference type="STRING" id="284040.UK15_35380"/>
<dbReference type="PANTHER" id="PTHR42718:SF46">
    <property type="entry name" value="BLR6921 PROTEIN"/>
    <property type="match status" value="1"/>
</dbReference>
<accession>A0A0M2GCY6</accession>
<feature type="transmembrane region" description="Helical" evidence="8">
    <location>
        <begin position="21"/>
        <end position="44"/>
    </location>
</feature>
<dbReference type="Gene3D" id="1.20.1720.10">
    <property type="entry name" value="Multidrug resistance protein D"/>
    <property type="match status" value="1"/>
</dbReference>
<evidence type="ECO:0000256" key="6">
    <source>
        <dbReference type="ARBA" id="ARBA00023136"/>
    </source>
</evidence>
<dbReference type="SUPFAM" id="SSF103473">
    <property type="entry name" value="MFS general substrate transporter"/>
    <property type="match status" value="1"/>
</dbReference>
<feature type="transmembrane region" description="Helical" evidence="8">
    <location>
        <begin position="175"/>
        <end position="196"/>
    </location>
</feature>
<feature type="transmembrane region" description="Helical" evidence="8">
    <location>
        <begin position="232"/>
        <end position="255"/>
    </location>
</feature>
<feature type="transmembrane region" description="Helical" evidence="8">
    <location>
        <begin position="276"/>
        <end position="296"/>
    </location>
</feature>
<dbReference type="InterPro" id="IPR004638">
    <property type="entry name" value="EmrB-like"/>
</dbReference>
<evidence type="ECO:0000256" key="8">
    <source>
        <dbReference type="SAM" id="Phobius"/>
    </source>
</evidence>
<feature type="transmembrane region" description="Helical" evidence="8">
    <location>
        <begin position="302"/>
        <end position="327"/>
    </location>
</feature>
<feature type="domain" description="Major facilitator superfamily (MFS) profile" evidence="9">
    <location>
        <begin position="22"/>
        <end position="489"/>
    </location>
</feature>
<dbReference type="PROSITE" id="PS50850">
    <property type="entry name" value="MFS"/>
    <property type="match status" value="1"/>
</dbReference>
<dbReference type="InterPro" id="IPR036259">
    <property type="entry name" value="MFS_trans_sf"/>
</dbReference>
<comment type="subcellular location">
    <subcellularLocation>
        <location evidence="1">Cell membrane</location>
        <topology evidence="1">Multi-pass membrane protein</topology>
    </subcellularLocation>
</comment>
<evidence type="ECO:0000256" key="1">
    <source>
        <dbReference type="ARBA" id="ARBA00004651"/>
    </source>
</evidence>
<keyword evidence="3" id="KW-1003">Cell membrane</keyword>
<dbReference type="CDD" id="cd17321">
    <property type="entry name" value="MFS_MMR_MDR_like"/>
    <property type="match status" value="1"/>
</dbReference>
<name>A0A0M2GCY6_9ACTN</name>
<dbReference type="PANTHER" id="PTHR42718">
    <property type="entry name" value="MAJOR FACILITATOR SUPERFAMILY MULTIDRUG TRANSPORTER MFSC"/>
    <property type="match status" value="1"/>
</dbReference>
<evidence type="ECO:0000256" key="7">
    <source>
        <dbReference type="ARBA" id="ARBA00023251"/>
    </source>
</evidence>
<evidence type="ECO:0000256" key="2">
    <source>
        <dbReference type="ARBA" id="ARBA00022448"/>
    </source>
</evidence>
<feature type="transmembrane region" description="Helical" evidence="8">
    <location>
        <begin position="368"/>
        <end position="392"/>
    </location>
</feature>
<gene>
    <name evidence="10" type="ORF">UK15_35380</name>
</gene>
<evidence type="ECO:0000313" key="10">
    <source>
        <dbReference type="EMBL" id="KJK34564.1"/>
    </source>
</evidence>
<proteinExistence type="predicted"/>
<organism evidence="10 11">
    <name type="scientific">Streptomyces variegatus</name>
    <dbReference type="NCBI Taxonomy" id="284040"/>
    <lineage>
        <taxon>Bacteria</taxon>
        <taxon>Bacillati</taxon>
        <taxon>Actinomycetota</taxon>
        <taxon>Actinomycetes</taxon>
        <taxon>Kitasatosporales</taxon>
        <taxon>Streptomycetaceae</taxon>
        <taxon>Streptomyces</taxon>
    </lineage>
</organism>
<sequence length="502" mass="51428">MPGQPGTEASGASPGGRHLGLALFVIAAAQLMVILDATITNIALPAIQTDLGVTDANLAWIVNSYALAFGGLMLLGGKAGDLFGRRRIFQAGIGVFTLASLLGGLAPDEGLLIGARILQGVGAALAAPNALALITTTFPAGKYRNTAMGVYAAMGGVGATVGLLLGGVLTDALDWRWVFFINIPIGLAVLVGTRTLVEAERHPGRLDVPGAITGTGGLIALVYGITRGGEHGWTGGLTLASFATAAVLLAVFLVIQWRAAEPMMPLRLFKDRNRSGSYATMLFVGSGMFAMFYFLTLYMQLILGYSAVKTGFAFLPFSVGMGAAAGISSKLITHLPPRLIAGPGLLVAAGGMFWFATLEPDSSYAGHLMPAMLVTALGLGMSFVPMTLGAVSGVDHQDTGMASALLNTAQQIGGALGLAVLSTISTTAANDKFPEAASAFFRGLATKDFPLVAKAGEALTHGYTLAFVASGAMFLGGLAVMFLAVNAGKQQHAEGTAPLHIG</sequence>
<feature type="transmembrane region" description="Helical" evidence="8">
    <location>
        <begin position="150"/>
        <end position="169"/>
    </location>
</feature>
<dbReference type="GO" id="GO:0046677">
    <property type="term" value="P:response to antibiotic"/>
    <property type="evidence" value="ECO:0007669"/>
    <property type="project" value="UniProtKB-KW"/>
</dbReference>
<keyword evidence="5 8" id="KW-1133">Transmembrane helix</keyword>
<keyword evidence="7" id="KW-0046">Antibiotic resistance</keyword>
<dbReference type="EMBL" id="JYJH01000043">
    <property type="protein sequence ID" value="KJK34564.1"/>
    <property type="molecule type" value="Genomic_DNA"/>
</dbReference>
<keyword evidence="2" id="KW-0813">Transport</keyword>
<dbReference type="AlphaFoldDB" id="A0A0M2GCY6"/>
<feature type="transmembrane region" description="Helical" evidence="8">
    <location>
        <begin position="339"/>
        <end position="356"/>
    </location>
</feature>
<keyword evidence="4 8" id="KW-0812">Transmembrane</keyword>
<dbReference type="InterPro" id="IPR020846">
    <property type="entry name" value="MFS_dom"/>
</dbReference>
<feature type="transmembrane region" description="Helical" evidence="8">
    <location>
        <begin position="56"/>
        <end position="76"/>
    </location>
</feature>
<evidence type="ECO:0000256" key="3">
    <source>
        <dbReference type="ARBA" id="ARBA00022475"/>
    </source>
</evidence>
<protein>
    <submittedName>
        <fullName evidence="10">MFS transporter</fullName>
    </submittedName>
</protein>
<evidence type="ECO:0000259" key="9">
    <source>
        <dbReference type="PROSITE" id="PS50850"/>
    </source>
</evidence>
<keyword evidence="11" id="KW-1185">Reference proteome</keyword>
<feature type="transmembrane region" description="Helical" evidence="8">
    <location>
        <begin position="88"/>
        <end position="105"/>
    </location>
</feature>
<dbReference type="GO" id="GO:0005886">
    <property type="term" value="C:plasma membrane"/>
    <property type="evidence" value="ECO:0007669"/>
    <property type="project" value="UniProtKB-SubCell"/>
</dbReference>
<feature type="transmembrane region" description="Helical" evidence="8">
    <location>
        <begin position="404"/>
        <end position="424"/>
    </location>
</feature>
<dbReference type="GO" id="GO:0022857">
    <property type="term" value="F:transmembrane transporter activity"/>
    <property type="evidence" value="ECO:0007669"/>
    <property type="project" value="InterPro"/>
</dbReference>
<evidence type="ECO:0000256" key="5">
    <source>
        <dbReference type="ARBA" id="ARBA00022989"/>
    </source>
</evidence>
<feature type="transmembrane region" description="Helical" evidence="8">
    <location>
        <begin position="208"/>
        <end position="226"/>
    </location>
</feature>
<evidence type="ECO:0000313" key="11">
    <source>
        <dbReference type="Proteomes" id="UP000034786"/>
    </source>
</evidence>
<feature type="transmembrane region" description="Helical" evidence="8">
    <location>
        <begin position="117"/>
        <end position="138"/>
    </location>
</feature>
<dbReference type="PATRIC" id="fig|284040.3.peg.6265"/>
<feature type="transmembrane region" description="Helical" evidence="8">
    <location>
        <begin position="463"/>
        <end position="485"/>
    </location>
</feature>
<dbReference type="Gene3D" id="1.20.1250.20">
    <property type="entry name" value="MFS general substrate transporter like domains"/>
    <property type="match status" value="1"/>
</dbReference>
<dbReference type="Proteomes" id="UP000034786">
    <property type="component" value="Unassembled WGS sequence"/>
</dbReference>